<sequence length="89" mass="10722">FLQGINFCETNKIKCLVISQPNYYSYIYFNYTNELFQQLPEKNFLNLNNLHSTFHLQELYYDKWHLNIFGAQLFTLIIAIKFESASFNH</sequence>
<protein>
    <recommendedName>
        <fullName evidence="2">SGNH domain-containing protein</fullName>
    </recommendedName>
</protein>
<feature type="non-terminal residue" evidence="1">
    <location>
        <position position="1"/>
    </location>
</feature>
<reference evidence="1" key="1">
    <citation type="journal article" date="2015" name="Nature">
        <title>Complex archaea that bridge the gap between prokaryotes and eukaryotes.</title>
        <authorList>
            <person name="Spang A."/>
            <person name="Saw J.H."/>
            <person name="Jorgensen S.L."/>
            <person name="Zaremba-Niedzwiedzka K."/>
            <person name="Martijn J."/>
            <person name="Lind A.E."/>
            <person name="van Eijk R."/>
            <person name="Schleper C."/>
            <person name="Guy L."/>
            <person name="Ettema T.J."/>
        </authorList>
    </citation>
    <scope>NUCLEOTIDE SEQUENCE</scope>
</reference>
<proteinExistence type="predicted"/>
<dbReference type="EMBL" id="LAZR01025610">
    <property type="protein sequence ID" value="KKL71386.1"/>
    <property type="molecule type" value="Genomic_DNA"/>
</dbReference>
<dbReference type="AlphaFoldDB" id="A0A0F9EYV2"/>
<comment type="caution">
    <text evidence="1">The sequence shown here is derived from an EMBL/GenBank/DDBJ whole genome shotgun (WGS) entry which is preliminary data.</text>
</comment>
<evidence type="ECO:0000313" key="1">
    <source>
        <dbReference type="EMBL" id="KKL71386.1"/>
    </source>
</evidence>
<accession>A0A0F9EYV2</accession>
<organism evidence="1">
    <name type="scientific">marine sediment metagenome</name>
    <dbReference type="NCBI Taxonomy" id="412755"/>
    <lineage>
        <taxon>unclassified sequences</taxon>
        <taxon>metagenomes</taxon>
        <taxon>ecological metagenomes</taxon>
    </lineage>
</organism>
<evidence type="ECO:0008006" key="2">
    <source>
        <dbReference type="Google" id="ProtNLM"/>
    </source>
</evidence>
<name>A0A0F9EYV2_9ZZZZ</name>
<gene>
    <name evidence="1" type="ORF">LCGC14_2095460</name>
</gene>